<dbReference type="InterPro" id="IPR041757">
    <property type="entry name" value="CysN_GTP-bd"/>
</dbReference>
<dbReference type="GO" id="GO:0003924">
    <property type="term" value="F:GTPase activity"/>
    <property type="evidence" value="ECO:0007669"/>
    <property type="project" value="InterPro"/>
</dbReference>
<dbReference type="InterPro" id="IPR044138">
    <property type="entry name" value="CysN_II"/>
</dbReference>
<dbReference type="InterPro" id="IPR009000">
    <property type="entry name" value="Transl_B-barrel_sf"/>
</dbReference>
<dbReference type="GO" id="GO:0004020">
    <property type="term" value="F:adenylylsulfate kinase activity"/>
    <property type="evidence" value="ECO:0007669"/>
    <property type="project" value="UniProtKB-UniRule"/>
</dbReference>
<dbReference type="InterPro" id="IPR011779">
    <property type="entry name" value="SO4_adenylTrfase_lsu"/>
</dbReference>
<evidence type="ECO:0000256" key="14">
    <source>
        <dbReference type="ARBA" id="ARBA00062688"/>
    </source>
</evidence>
<dbReference type="HAMAP" id="MF_00065">
    <property type="entry name" value="Adenylyl_sulf_kinase"/>
    <property type="match status" value="1"/>
</dbReference>
<dbReference type="PROSITE" id="PS51722">
    <property type="entry name" value="G_TR_2"/>
    <property type="match status" value="1"/>
</dbReference>
<comment type="similarity">
    <text evidence="5">In the N-terminal section; belongs to the TRAFAC class translation factor GTPase superfamily. Classic translation factor GTPase family. CysN/NodQ subfamily.</text>
</comment>
<dbReference type="CDD" id="cd04166">
    <property type="entry name" value="CysN_ATPS"/>
    <property type="match status" value="1"/>
</dbReference>
<feature type="binding site" evidence="15">
    <location>
        <begin position="167"/>
        <end position="170"/>
    </location>
    <ligand>
        <name>GTP</name>
        <dbReference type="ChEBI" id="CHEBI:37565"/>
    </ligand>
</feature>
<organism evidence="18 19">
    <name type="scientific">Rubripirellula tenax</name>
    <dbReference type="NCBI Taxonomy" id="2528015"/>
    <lineage>
        <taxon>Bacteria</taxon>
        <taxon>Pseudomonadati</taxon>
        <taxon>Planctomycetota</taxon>
        <taxon>Planctomycetia</taxon>
        <taxon>Pirellulales</taxon>
        <taxon>Pirellulaceae</taxon>
        <taxon>Rubripirellula</taxon>
    </lineage>
</organism>
<dbReference type="InterPro" id="IPR002891">
    <property type="entry name" value="APS"/>
</dbReference>
<evidence type="ECO:0000256" key="4">
    <source>
        <dbReference type="ARBA" id="ARBA00005438"/>
    </source>
</evidence>
<dbReference type="PROSITE" id="PS00301">
    <property type="entry name" value="G_TR_1"/>
    <property type="match status" value="1"/>
</dbReference>
<dbReference type="GO" id="GO:0004781">
    <property type="term" value="F:sulfate adenylyltransferase (ATP) activity"/>
    <property type="evidence" value="ECO:0007669"/>
    <property type="project" value="UniProtKB-UniRule"/>
</dbReference>
<dbReference type="InterPro" id="IPR027417">
    <property type="entry name" value="P-loop_NTPase"/>
</dbReference>
<dbReference type="GO" id="GO:0000103">
    <property type="term" value="P:sulfate assimilation"/>
    <property type="evidence" value="ECO:0007669"/>
    <property type="project" value="UniProtKB-UniRule"/>
</dbReference>
<dbReference type="EC" id="2.7.7.4" evidence="15"/>
<dbReference type="NCBIfam" id="NF004035">
    <property type="entry name" value="PRK05506.1"/>
    <property type="match status" value="1"/>
</dbReference>
<dbReference type="RefSeq" id="WP_146461758.1">
    <property type="nucleotide sequence ID" value="NZ_SJPW01000008.1"/>
</dbReference>
<protein>
    <recommendedName>
        <fullName evidence="15 16">Multifunctional fusion protein</fullName>
    </recommendedName>
    <domain>
        <recommendedName>
            <fullName evidence="15">Sulfate adenylyltransferase subunit 1</fullName>
            <ecNumber evidence="15">2.7.7.4</ecNumber>
        </recommendedName>
        <alternativeName>
            <fullName evidence="15">ATP-sulfurylase large subunit</fullName>
        </alternativeName>
        <alternativeName>
            <fullName evidence="15">Sulfate adenylate transferase</fullName>
            <shortName evidence="15">SAT</shortName>
        </alternativeName>
    </domain>
    <domain>
        <recommendedName>
            <fullName evidence="16">Adenylyl-sulfate kinase</fullName>
            <ecNumber evidence="16">2.7.1.25</ecNumber>
        </recommendedName>
        <alternativeName>
            <fullName evidence="16">APS kinase</fullName>
        </alternativeName>
        <alternativeName>
            <fullName evidence="16">ATP adenosine-5'-phosphosulfate 3'-phosphotransferase</fullName>
        </alternativeName>
        <alternativeName>
            <fullName evidence="16">Adenosine-5'-phosphosulfate kinase</fullName>
        </alternativeName>
    </domain>
</protein>
<dbReference type="Gene3D" id="2.40.30.10">
    <property type="entry name" value="Translation factors"/>
    <property type="match status" value="2"/>
</dbReference>
<gene>
    <name evidence="18" type="primary">cysNC</name>
    <name evidence="16" type="synonym">cysC</name>
    <name evidence="15" type="synonym">cysN</name>
    <name evidence="18" type="ORF">Poly51_54860</name>
</gene>
<evidence type="ECO:0000256" key="3">
    <source>
        <dbReference type="ARBA" id="ARBA00005048"/>
    </source>
</evidence>
<comment type="pathway">
    <text evidence="3 15">Sulfur metabolism; hydrogen sulfide biosynthesis; sulfite from sulfate: step 1/3.</text>
</comment>
<dbReference type="Gene3D" id="3.40.50.300">
    <property type="entry name" value="P-loop containing nucleotide triphosphate hydrolases"/>
    <property type="match status" value="2"/>
</dbReference>
<evidence type="ECO:0000256" key="9">
    <source>
        <dbReference type="ARBA" id="ARBA00022840"/>
    </source>
</evidence>
<dbReference type="FunFam" id="3.40.50.300:FF:000119">
    <property type="entry name" value="Sulfate adenylyltransferase subunit 1"/>
    <property type="match status" value="1"/>
</dbReference>
<dbReference type="GO" id="GO:0070814">
    <property type="term" value="P:hydrogen sulfide biosynthetic process"/>
    <property type="evidence" value="ECO:0007669"/>
    <property type="project" value="UniProtKB-UniRule"/>
</dbReference>
<feature type="binding site" evidence="15">
    <location>
        <begin position="110"/>
        <end position="114"/>
    </location>
    <ligand>
        <name>GTP</name>
        <dbReference type="ChEBI" id="CHEBI:37565"/>
    </ligand>
</feature>
<dbReference type="SUPFAM" id="SSF52540">
    <property type="entry name" value="P-loop containing nucleoside triphosphate hydrolases"/>
    <property type="match status" value="2"/>
</dbReference>
<dbReference type="NCBIfam" id="TIGR00455">
    <property type="entry name" value="apsK"/>
    <property type="match status" value="1"/>
</dbReference>
<evidence type="ECO:0000256" key="6">
    <source>
        <dbReference type="ARBA" id="ARBA00022679"/>
    </source>
</evidence>
<dbReference type="InterPro" id="IPR050100">
    <property type="entry name" value="TRAFAC_GTPase_members"/>
</dbReference>
<accession>A0A5C6EED8</accession>
<feature type="binding site" evidence="16">
    <location>
        <begin position="482"/>
        <end position="489"/>
    </location>
    <ligand>
        <name>ATP</name>
        <dbReference type="ChEBI" id="CHEBI:30616"/>
    </ligand>
</feature>
<comment type="function">
    <text evidence="2">APS kinase catalyzes the synthesis of activated sulfate.</text>
</comment>
<dbReference type="EMBL" id="SJPW01000008">
    <property type="protein sequence ID" value="TWU46091.1"/>
    <property type="molecule type" value="Genomic_DNA"/>
</dbReference>
<evidence type="ECO:0000313" key="18">
    <source>
        <dbReference type="EMBL" id="TWU46091.1"/>
    </source>
</evidence>
<comment type="function">
    <text evidence="16">Catalyzes the synthesis of activated sulfate.</text>
</comment>
<sequence length="648" mass="71234">MSHKSDLIATDIDAYLKQHEQKQLLRFITCGSVDDGKSTLIGRLLYDSKMVYEDHLTQLEVDSKLVGTTGGKIDTALLMDGLKAEREQGITIDVAYRYFSTAKRKFIIADTPGHEQYTRNMATGASSADLAVILIDARRDHGVLTQTKRHSFIVSLLGIRHVVVAINKMDLVDFSEERFEEICDDYRAFATRLDLPDLHFIPISALDGDNVVDRSEKMPWYSGSTLMNFLENVYIGSDRNLQDFRMPVQYVNRPDLNFRGFCGTISSGIIRAGEEVMILPSGQKSKVKRIVTFDGDIEEAFAPLSITLTLADEVDASRGDMFVKPGNLPRSKSDFDAMLVWMNADAMVPGKTYLVKHTTQTLPGTIETLKYRVDVNTLHRSPAPTLELNEIGRVSVSLSAPIHLDPYRRNRGTGAFIVVDRITNATVAAGMILDKSGDAKTKTVWDDEQSADDGTPVEVSQVSTDERSARFGQKPATVLLTGLTGSGKTAIGLAVERKLFDQGRAVAMIDGEAVRRGLSRDLGFTADDRSENLRRSGHLAHALNDAGLICIASFVAPSADVRQKVAKLIGDDRFLIVHVATPVEVCRQRDTKGQYAKADAGELPNFPGVTAPYEAPADPDLTLDTSSRSVDQCAEAVIELLRSKSMVK</sequence>
<dbReference type="InterPro" id="IPR059117">
    <property type="entry name" value="APS_kinase_dom"/>
</dbReference>
<dbReference type="UniPathway" id="UPA00140">
    <property type="reaction ID" value="UER00204"/>
</dbReference>
<dbReference type="SUPFAM" id="SSF50465">
    <property type="entry name" value="EF-Tu/eEF-1alpha/eIF2-gamma C-terminal domain"/>
    <property type="match status" value="1"/>
</dbReference>
<dbReference type="PRINTS" id="PR00315">
    <property type="entry name" value="ELONGATNFCT"/>
</dbReference>
<evidence type="ECO:0000256" key="1">
    <source>
        <dbReference type="ARBA" id="ARBA00001823"/>
    </source>
</evidence>
<dbReference type="NCBIfam" id="NF003013">
    <property type="entry name" value="PRK03846.1"/>
    <property type="match status" value="1"/>
</dbReference>
<evidence type="ECO:0000256" key="15">
    <source>
        <dbReference type="HAMAP-Rule" id="MF_00062"/>
    </source>
</evidence>
<keyword evidence="8 15" id="KW-0547">Nucleotide-binding</keyword>
<evidence type="ECO:0000256" key="8">
    <source>
        <dbReference type="ARBA" id="ARBA00022741"/>
    </source>
</evidence>
<dbReference type="FunFam" id="2.40.30.10:FF:000027">
    <property type="entry name" value="Sulfate adenylyltransferase subunit 1"/>
    <property type="match status" value="1"/>
</dbReference>
<dbReference type="SUPFAM" id="SSF50447">
    <property type="entry name" value="Translation proteins"/>
    <property type="match status" value="1"/>
</dbReference>
<dbReference type="Pfam" id="PF00009">
    <property type="entry name" value="GTP_EFTU"/>
    <property type="match status" value="1"/>
</dbReference>
<keyword evidence="11" id="KW-0511">Multifunctional enzyme</keyword>
<comment type="subunit">
    <text evidence="14">Heterodimer composed of CysD, the smaller subunit, and CysNC.</text>
</comment>
<dbReference type="HAMAP" id="MF_00062">
    <property type="entry name" value="Sulf_adenylyltr_sub1"/>
    <property type="match status" value="1"/>
</dbReference>
<dbReference type="CDD" id="cd03695">
    <property type="entry name" value="CysN_NodQ_II"/>
    <property type="match status" value="1"/>
</dbReference>
<evidence type="ECO:0000256" key="16">
    <source>
        <dbReference type="HAMAP-Rule" id="MF_00065"/>
    </source>
</evidence>
<keyword evidence="6 15" id="KW-0808">Transferase</keyword>
<dbReference type="InterPro" id="IPR000795">
    <property type="entry name" value="T_Tr_GTP-bd_dom"/>
</dbReference>
<keyword evidence="7 15" id="KW-0548">Nucleotidyltransferase</keyword>
<evidence type="ECO:0000256" key="10">
    <source>
        <dbReference type="ARBA" id="ARBA00023134"/>
    </source>
</evidence>
<keyword evidence="10 15" id="KW-0342">GTP-binding</keyword>
<evidence type="ECO:0000259" key="17">
    <source>
        <dbReference type="PROSITE" id="PS51722"/>
    </source>
</evidence>
<comment type="pathway">
    <text evidence="16">Sulfur metabolism; hydrogen sulfide biosynthesis; sulfite from sulfate: step 2/3.</text>
</comment>
<keyword evidence="19" id="KW-1185">Reference proteome</keyword>
<dbReference type="PANTHER" id="PTHR23115">
    <property type="entry name" value="TRANSLATION FACTOR"/>
    <property type="match status" value="1"/>
</dbReference>
<comment type="caution">
    <text evidence="16">Lacks conserved residue(s) required for the propagation of feature annotation.</text>
</comment>
<dbReference type="InterPro" id="IPR009001">
    <property type="entry name" value="Transl_elong_EF1A/Init_IF2_C"/>
</dbReference>
<evidence type="ECO:0000256" key="12">
    <source>
        <dbReference type="ARBA" id="ARBA00049370"/>
    </source>
</evidence>
<evidence type="ECO:0000256" key="5">
    <source>
        <dbReference type="ARBA" id="ARBA00007237"/>
    </source>
</evidence>
<evidence type="ECO:0000256" key="13">
    <source>
        <dbReference type="ARBA" id="ARBA00055271"/>
    </source>
</evidence>
<comment type="function">
    <text evidence="13 15">With CysD forms the ATP sulfurylase (ATPS) that catalyzes the adenylation of sulfate producing adenosine 5'-phosphosulfate (APS) and diphosphate, the first enzymatic step in sulfur assimilation pathway. APS synthesis involves the formation of a high-energy phosphoric-sulfuric acid anhydride bond driven by GTP hydrolysis by CysN coupled to ATP hydrolysis by CysD.</text>
</comment>
<dbReference type="InterPro" id="IPR044139">
    <property type="entry name" value="CysN_NoDQ_III"/>
</dbReference>
<dbReference type="Proteomes" id="UP000318288">
    <property type="component" value="Unassembled WGS sequence"/>
</dbReference>
<evidence type="ECO:0000256" key="7">
    <source>
        <dbReference type="ARBA" id="ARBA00022695"/>
    </source>
</evidence>
<dbReference type="GO" id="GO:0005524">
    <property type="term" value="F:ATP binding"/>
    <property type="evidence" value="ECO:0007669"/>
    <property type="project" value="UniProtKB-UniRule"/>
</dbReference>
<keyword evidence="16" id="KW-0418">Kinase</keyword>
<evidence type="ECO:0000313" key="19">
    <source>
        <dbReference type="Proteomes" id="UP000318288"/>
    </source>
</evidence>
<comment type="catalytic activity">
    <reaction evidence="12 15">
        <text>sulfate + ATP + H(+) = adenosine 5'-phosphosulfate + diphosphate</text>
        <dbReference type="Rhea" id="RHEA:18133"/>
        <dbReference type="ChEBI" id="CHEBI:15378"/>
        <dbReference type="ChEBI" id="CHEBI:16189"/>
        <dbReference type="ChEBI" id="CHEBI:30616"/>
        <dbReference type="ChEBI" id="CHEBI:33019"/>
        <dbReference type="ChEBI" id="CHEBI:58243"/>
        <dbReference type="EC" id="2.7.7.4"/>
    </reaction>
</comment>
<comment type="caution">
    <text evidence="18">The sequence shown here is derived from an EMBL/GenBank/DDBJ whole genome shotgun (WGS) entry which is preliminary data.</text>
</comment>
<feature type="binding site" evidence="15">
    <location>
        <begin position="31"/>
        <end position="38"/>
    </location>
    <ligand>
        <name>GTP</name>
        <dbReference type="ChEBI" id="CHEBI:37565"/>
    </ligand>
</feature>
<dbReference type="Pfam" id="PF22594">
    <property type="entry name" value="GTP-eEF1A_C"/>
    <property type="match status" value="1"/>
</dbReference>
<dbReference type="InterPro" id="IPR031157">
    <property type="entry name" value="G_TR_CS"/>
</dbReference>
<keyword evidence="9 15" id="KW-0067">ATP-binding</keyword>
<evidence type="ECO:0000256" key="11">
    <source>
        <dbReference type="ARBA" id="ARBA00023268"/>
    </source>
</evidence>
<dbReference type="AlphaFoldDB" id="A0A5C6EED8"/>
<evidence type="ECO:0000256" key="2">
    <source>
        <dbReference type="ARBA" id="ARBA00002357"/>
    </source>
</evidence>
<name>A0A5C6EED8_9BACT</name>
<dbReference type="OrthoDB" id="9804504at2"/>
<reference evidence="18 19" key="1">
    <citation type="submission" date="2019-02" db="EMBL/GenBank/DDBJ databases">
        <title>Deep-cultivation of Planctomycetes and their phenomic and genomic characterization uncovers novel biology.</title>
        <authorList>
            <person name="Wiegand S."/>
            <person name="Jogler M."/>
            <person name="Boedeker C."/>
            <person name="Pinto D."/>
            <person name="Vollmers J."/>
            <person name="Rivas-Marin E."/>
            <person name="Kohn T."/>
            <person name="Peeters S.H."/>
            <person name="Heuer A."/>
            <person name="Rast P."/>
            <person name="Oberbeckmann S."/>
            <person name="Bunk B."/>
            <person name="Jeske O."/>
            <person name="Meyerdierks A."/>
            <person name="Storesund J.E."/>
            <person name="Kallscheuer N."/>
            <person name="Luecker S."/>
            <person name="Lage O.M."/>
            <person name="Pohl T."/>
            <person name="Merkel B.J."/>
            <person name="Hornburger P."/>
            <person name="Mueller R.-W."/>
            <person name="Bruemmer F."/>
            <person name="Labrenz M."/>
            <person name="Spormann A.M."/>
            <person name="Op Den Camp H."/>
            <person name="Overmann J."/>
            <person name="Amann R."/>
            <person name="Jetten M.S.M."/>
            <person name="Mascher T."/>
            <person name="Medema M.H."/>
            <person name="Devos D.P."/>
            <person name="Kaster A.-K."/>
            <person name="Ovreas L."/>
            <person name="Rohde M."/>
            <person name="Galperin M.Y."/>
            <person name="Jogler C."/>
        </authorList>
    </citation>
    <scope>NUCLEOTIDE SEQUENCE [LARGE SCALE GENOMIC DNA]</scope>
    <source>
        <strain evidence="18 19">Poly51</strain>
    </source>
</reference>
<dbReference type="EC" id="2.7.1.25" evidence="16"/>
<dbReference type="GO" id="GO:0005525">
    <property type="term" value="F:GTP binding"/>
    <property type="evidence" value="ECO:0007669"/>
    <property type="project" value="UniProtKB-UniRule"/>
</dbReference>
<dbReference type="CDD" id="cd02027">
    <property type="entry name" value="APSK"/>
    <property type="match status" value="1"/>
</dbReference>
<comment type="similarity">
    <text evidence="4">In the C-terminal section; belongs to the APS kinase family.</text>
</comment>
<comment type="similarity">
    <text evidence="15">Belongs to the TRAFAC class translation factor GTPase superfamily. Classic translation factor GTPase family. CysN/NodQ subfamily.</text>
</comment>
<feature type="domain" description="Tr-type G" evidence="17">
    <location>
        <begin position="22"/>
        <end position="239"/>
    </location>
</feature>
<comment type="catalytic activity">
    <reaction evidence="1 16">
        <text>adenosine 5'-phosphosulfate + ATP = 3'-phosphoadenylyl sulfate + ADP + H(+)</text>
        <dbReference type="Rhea" id="RHEA:24152"/>
        <dbReference type="ChEBI" id="CHEBI:15378"/>
        <dbReference type="ChEBI" id="CHEBI:30616"/>
        <dbReference type="ChEBI" id="CHEBI:58243"/>
        <dbReference type="ChEBI" id="CHEBI:58339"/>
        <dbReference type="ChEBI" id="CHEBI:456216"/>
        <dbReference type="EC" id="2.7.1.25"/>
    </reaction>
</comment>
<dbReference type="CDD" id="cd04095">
    <property type="entry name" value="CysN_NoDQ_III"/>
    <property type="match status" value="1"/>
</dbReference>
<dbReference type="NCBIfam" id="TIGR02034">
    <property type="entry name" value="CysN"/>
    <property type="match status" value="1"/>
</dbReference>
<proteinExistence type="inferred from homology"/>
<dbReference type="InterPro" id="IPR054696">
    <property type="entry name" value="GTP-eEF1A_C"/>
</dbReference>
<dbReference type="Pfam" id="PF01583">
    <property type="entry name" value="APS_kinase"/>
    <property type="match status" value="1"/>
</dbReference>
<keyword evidence="16" id="KW-0597">Phosphoprotein</keyword>
<dbReference type="NCBIfam" id="NF003478">
    <property type="entry name" value="PRK05124.1"/>
    <property type="match status" value="1"/>
</dbReference>
<comment type="similarity">
    <text evidence="16">Belongs to the APS kinase family.</text>
</comment>